<dbReference type="SUPFAM" id="SSF82171">
    <property type="entry name" value="DPP6 N-terminal domain-like"/>
    <property type="match status" value="1"/>
</dbReference>
<dbReference type="EMBL" id="FXBM01000003">
    <property type="protein sequence ID" value="SMH48730.1"/>
    <property type="molecule type" value="Genomic_DNA"/>
</dbReference>
<evidence type="ECO:0000313" key="2">
    <source>
        <dbReference type="EMBL" id="SMH48730.1"/>
    </source>
</evidence>
<evidence type="ECO:0008006" key="4">
    <source>
        <dbReference type="Google" id="ProtNLM"/>
    </source>
</evidence>
<feature type="transmembrane region" description="Helical" evidence="1">
    <location>
        <begin position="373"/>
        <end position="392"/>
    </location>
</feature>
<keyword evidence="1" id="KW-1133">Transmembrane helix</keyword>
<sequence length="398" mass="41635">MNQSTASLERPSRLPAVIAALAVAVLLWPLTSATSPGGSPFFPRQLASYSWWTPMLGAQQIDAAAMTYQNGIGVEFLDIPQAVVLGADGATYRRLGAAEERSVAADQGDPADSVLSADGTFVVISAPGQEASVELLDLRTLSGRTVPVGDAASAVALSIDSAGETVLLLTSDGDMSRYTDQEFQLNGTLATLDLTTGETRRHPLDSDAHSGAISPDGARIAAQSDDALLILDSGDGAVLHELDPLRGDLNGDAWSPDGQRFAVAADSALTVVDLAGGRVSERSLPLPADRWTSLLGWRDDRTALLHLGSADDSNDSGFAWMDVESGDLEAFSTYREDPLTGAALGGADVARDLVAEWAVVDSPSAPPVSVPHVLLFSVLIGLVVWTVSAARARPLRLR</sequence>
<proteinExistence type="predicted"/>
<evidence type="ECO:0000313" key="3">
    <source>
        <dbReference type="Proteomes" id="UP000193711"/>
    </source>
</evidence>
<dbReference type="STRING" id="1891671.SAMN06295885_3113"/>
<evidence type="ECO:0000256" key="1">
    <source>
        <dbReference type="SAM" id="Phobius"/>
    </source>
</evidence>
<keyword evidence="3" id="KW-1185">Reference proteome</keyword>
<protein>
    <recommendedName>
        <fullName evidence="4">WD40-like Beta Propeller Repeat</fullName>
    </recommendedName>
</protein>
<dbReference type="Proteomes" id="UP000193711">
    <property type="component" value="Unassembled WGS sequence"/>
</dbReference>
<accession>A0A1X7PDJ0</accession>
<dbReference type="InterPro" id="IPR015943">
    <property type="entry name" value="WD40/YVTN_repeat-like_dom_sf"/>
</dbReference>
<dbReference type="OrthoDB" id="3325701at2"/>
<dbReference type="AlphaFoldDB" id="A0A1X7PDJ0"/>
<organism evidence="2 3">
    <name type="scientific">Rathayibacter oskolensis</name>
    <dbReference type="NCBI Taxonomy" id="1891671"/>
    <lineage>
        <taxon>Bacteria</taxon>
        <taxon>Bacillati</taxon>
        <taxon>Actinomycetota</taxon>
        <taxon>Actinomycetes</taxon>
        <taxon>Micrococcales</taxon>
        <taxon>Microbacteriaceae</taxon>
        <taxon>Rathayibacter</taxon>
    </lineage>
</organism>
<name>A0A1X7PDJ0_9MICO</name>
<gene>
    <name evidence="2" type="ORF">SAMN06295885_3113</name>
</gene>
<dbReference type="Gene3D" id="2.130.10.10">
    <property type="entry name" value="YVTN repeat-like/Quinoprotein amine dehydrogenase"/>
    <property type="match status" value="1"/>
</dbReference>
<reference evidence="3" key="1">
    <citation type="submission" date="2017-04" db="EMBL/GenBank/DDBJ databases">
        <authorList>
            <person name="Varghese N."/>
            <person name="Submissions S."/>
        </authorList>
    </citation>
    <scope>NUCLEOTIDE SEQUENCE [LARGE SCALE GENOMIC DNA]</scope>
    <source>
        <strain evidence="3">VKM Ac-2121</strain>
    </source>
</reference>
<dbReference type="RefSeq" id="WP_085477533.1">
    <property type="nucleotide sequence ID" value="NZ_FXBM01000003.1"/>
</dbReference>
<keyword evidence="1" id="KW-0472">Membrane</keyword>
<keyword evidence="1" id="KW-0812">Transmembrane</keyword>